<dbReference type="PANTHER" id="PTHR43711:SF1">
    <property type="entry name" value="HISTIDINE KINASE 1"/>
    <property type="match status" value="1"/>
</dbReference>
<name>A0A6N6N494_9BACT</name>
<keyword evidence="7" id="KW-0902">Two-component regulatory system</keyword>
<dbReference type="InterPro" id="IPR003594">
    <property type="entry name" value="HATPase_dom"/>
</dbReference>
<dbReference type="InterPro" id="IPR005467">
    <property type="entry name" value="His_kinase_dom"/>
</dbReference>
<reference evidence="12 13" key="1">
    <citation type="journal article" date="2017" name="Int. J. Syst. Evol. Microbiol.">
        <title>Desulfovibrio senegalensis sp. nov., a mesophilic sulfate reducer isolated from marine sediment.</title>
        <authorList>
            <person name="Thioye A."/>
            <person name="Gam Z.B.A."/>
            <person name="Mbengue M."/>
            <person name="Cayol J.L."/>
            <person name="Joseph-Bartoli M."/>
            <person name="Toure-Kane C."/>
            <person name="Labat M."/>
        </authorList>
    </citation>
    <scope>NUCLEOTIDE SEQUENCE [LARGE SCALE GENOMIC DNA]</scope>
    <source>
        <strain evidence="12 13">DSM 101509</strain>
    </source>
</reference>
<accession>A0A6N6N494</accession>
<evidence type="ECO:0000256" key="9">
    <source>
        <dbReference type="SAM" id="Phobius"/>
    </source>
</evidence>
<dbReference type="Gene3D" id="3.30.565.10">
    <property type="entry name" value="Histidine kinase-like ATPase, C-terminal domain"/>
    <property type="match status" value="1"/>
</dbReference>
<feature type="domain" description="Histidine kinase" evidence="10">
    <location>
        <begin position="253"/>
        <end position="471"/>
    </location>
</feature>
<dbReference type="PRINTS" id="PR00344">
    <property type="entry name" value="BCTRLSENSOR"/>
</dbReference>
<comment type="catalytic activity">
    <reaction evidence="1">
        <text>ATP + protein L-histidine = ADP + protein N-phospho-L-histidine.</text>
        <dbReference type="EC" id="2.7.13.3"/>
    </reaction>
</comment>
<organism evidence="12 13">
    <name type="scientific">Pseudodesulfovibrio senegalensis</name>
    <dbReference type="NCBI Taxonomy" id="1721087"/>
    <lineage>
        <taxon>Bacteria</taxon>
        <taxon>Pseudomonadati</taxon>
        <taxon>Thermodesulfobacteriota</taxon>
        <taxon>Desulfovibrionia</taxon>
        <taxon>Desulfovibrionales</taxon>
        <taxon>Desulfovibrionaceae</taxon>
    </lineage>
</organism>
<evidence type="ECO:0000259" key="10">
    <source>
        <dbReference type="PROSITE" id="PS50109"/>
    </source>
</evidence>
<keyword evidence="4" id="KW-0597">Phosphoprotein</keyword>
<dbReference type="FunFam" id="3.30.565.10:FF:000006">
    <property type="entry name" value="Sensor histidine kinase WalK"/>
    <property type="match status" value="1"/>
</dbReference>
<evidence type="ECO:0000256" key="2">
    <source>
        <dbReference type="ARBA" id="ARBA00004370"/>
    </source>
</evidence>
<gene>
    <name evidence="12" type="ORF">F8A88_01065</name>
</gene>
<sequence>MRIFPPMSISAKMLAWALSITTIFCVTTAYLVYQIRNESDLTREIASTRYEIGLAVQQMEERLDSVQNNIRRFKALGDETAARFIVEDLSRFGEILRETLNRHPQYTEDWKPLTDEFTISLTKGDSPDDAFAADATIQHWLAILAGTRIDNQQQISMGMSRLRRDNVHAYRVGFYGLIICLLLAIPGSALFAWRINAHLGAIRSGIHALGEGETPPPVRVETGDELEELADAFNEMAGQLHREERMRTDFISMLSHEIRTPLTSIRESVDMMADGVFGPVNERQTRFLRIAEKETDRLADLLRRLMTVTRMEAGNLNLDRHTVDGEELVRTTMDRLESSAMAKGIRLQSEFPEAETTLLGDTENLRQVLLNLGGNAIKFSPDNSRVTFRLDRADNGVVFSVEDQGPGVPEAERELIFKKYYRAEGVRMDKDGAGLGLAICHKIVEAHGGHMWVDSGLEDGCAFRFFIPAQDSA</sequence>
<dbReference type="SMART" id="SM00304">
    <property type="entry name" value="HAMP"/>
    <property type="match status" value="1"/>
</dbReference>
<keyword evidence="9" id="KW-1133">Transmembrane helix</keyword>
<proteinExistence type="predicted"/>
<dbReference type="InterPro" id="IPR003660">
    <property type="entry name" value="HAMP_dom"/>
</dbReference>
<dbReference type="InterPro" id="IPR036890">
    <property type="entry name" value="HATPase_C_sf"/>
</dbReference>
<protein>
    <recommendedName>
        <fullName evidence="3">histidine kinase</fullName>
        <ecNumber evidence="3">2.7.13.3</ecNumber>
    </recommendedName>
</protein>
<dbReference type="PROSITE" id="PS50109">
    <property type="entry name" value="HIS_KIN"/>
    <property type="match status" value="1"/>
</dbReference>
<dbReference type="CDD" id="cd00075">
    <property type="entry name" value="HATPase"/>
    <property type="match status" value="1"/>
</dbReference>
<keyword evidence="5" id="KW-0808">Transferase</keyword>
<keyword evidence="13" id="KW-1185">Reference proteome</keyword>
<dbReference type="SUPFAM" id="SSF47384">
    <property type="entry name" value="Homodimeric domain of signal transducing histidine kinase"/>
    <property type="match status" value="1"/>
</dbReference>
<keyword evidence="9" id="KW-0812">Transmembrane</keyword>
<dbReference type="Gene3D" id="1.10.287.130">
    <property type="match status" value="1"/>
</dbReference>
<dbReference type="SUPFAM" id="SSF55874">
    <property type="entry name" value="ATPase domain of HSP90 chaperone/DNA topoisomerase II/histidine kinase"/>
    <property type="match status" value="1"/>
</dbReference>
<dbReference type="CDD" id="cd00082">
    <property type="entry name" value="HisKA"/>
    <property type="match status" value="1"/>
</dbReference>
<evidence type="ECO:0000256" key="3">
    <source>
        <dbReference type="ARBA" id="ARBA00012438"/>
    </source>
</evidence>
<dbReference type="Pfam" id="PF00512">
    <property type="entry name" value="HisKA"/>
    <property type="match status" value="1"/>
</dbReference>
<keyword evidence="8 9" id="KW-0472">Membrane</keyword>
<feature type="domain" description="HAMP" evidence="11">
    <location>
        <begin position="193"/>
        <end position="245"/>
    </location>
</feature>
<evidence type="ECO:0000256" key="7">
    <source>
        <dbReference type="ARBA" id="ARBA00023012"/>
    </source>
</evidence>
<dbReference type="InterPro" id="IPR003661">
    <property type="entry name" value="HisK_dim/P_dom"/>
</dbReference>
<dbReference type="GO" id="GO:0016020">
    <property type="term" value="C:membrane"/>
    <property type="evidence" value="ECO:0007669"/>
    <property type="project" value="UniProtKB-SubCell"/>
</dbReference>
<dbReference type="SMART" id="SM00387">
    <property type="entry name" value="HATPase_c"/>
    <property type="match status" value="1"/>
</dbReference>
<evidence type="ECO:0000256" key="4">
    <source>
        <dbReference type="ARBA" id="ARBA00022553"/>
    </source>
</evidence>
<comment type="subcellular location">
    <subcellularLocation>
        <location evidence="2">Membrane</location>
    </subcellularLocation>
</comment>
<dbReference type="OrthoDB" id="9770955at2"/>
<evidence type="ECO:0000313" key="12">
    <source>
        <dbReference type="EMBL" id="KAB1442896.1"/>
    </source>
</evidence>
<feature type="transmembrane region" description="Helical" evidence="9">
    <location>
        <begin position="13"/>
        <end position="33"/>
    </location>
</feature>
<dbReference type="PANTHER" id="PTHR43711">
    <property type="entry name" value="TWO-COMPONENT HISTIDINE KINASE"/>
    <property type="match status" value="1"/>
</dbReference>
<evidence type="ECO:0000256" key="6">
    <source>
        <dbReference type="ARBA" id="ARBA00022777"/>
    </source>
</evidence>
<evidence type="ECO:0000256" key="1">
    <source>
        <dbReference type="ARBA" id="ARBA00000085"/>
    </source>
</evidence>
<dbReference type="Proteomes" id="UP000438699">
    <property type="component" value="Unassembled WGS sequence"/>
</dbReference>
<dbReference type="EC" id="2.7.13.3" evidence="3"/>
<dbReference type="GO" id="GO:0000155">
    <property type="term" value="F:phosphorelay sensor kinase activity"/>
    <property type="evidence" value="ECO:0007669"/>
    <property type="project" value="InterPro"/>
</dbReference>
<dbReference type="EMBL" id="WAIE01000001">
    <property type="protein sequence ID" value="KAB1442896.1"/>
    <property type="molecule type" value="Genomic_DNA"/>
</dbReference>
<evidence type="ECO:0000313" key="13">
    <source>
        <dbReference type="Proteomes" id="UP000438699"/>
    </source>
</evidence>
<evidence type="ECO:0000256" key="8">
    <source>
        <dbReference type="ARBA" id="ARBA00023136"/>
    </source>
</evidence>
<dbReference type="SMART" id="SM00388">
    <property type="entry name" value="HisKA"/>
    <property type="match status" value="1"/>
</dbReference>
<keyword evidence="6 12" id="KW-0418">Kinase</keyword>
<comment type="caution">
    <text evidence="12">The sequence shown here is derived from an EMBL/GenBank/DDBJ whole genome shotgun (WGS) entry which is preliminary data.</text>
</comment>
<dbReference type="Pfam" id="PF02518">
    <property type="entry name" value="HATPase_c"/>
    <property type="match status" value="1"/>
</dbReference>
<feature type="transmembrane region" description="Helical" evidence="9">
    <location>
        <begin position="172"/>
        <end position="193"/>
    </location>
</feature>
<dbReference type="PROSITE" id="PS50885">
    <property type="entry name" value="HAMP"/>
    <property type="match status" value="1"/>
</dbReference>
<evidence type="ECO:0000256" key="5">
    <source>
        <dbReference type="ARBA" id="ARBA00022679"/>
    </source>
</evidence>
<dbReference type="Pfam" id="PF00672">
    <property type="entry name" value="HAMP"/>
    <property type="match status" value="1"/>
</dbReference>
<dbReference type="AlphaFoldDB" id="A0A6N6N494"/>
<dbReference type="Gene3D" id="6.10.340.10">
    <property type="match status" value="1"/>
</dbReference>
<dbReference type="InterPro" id="IPR004358">
    <property type="entry name" value="Sig_transdc_His_kin-like_C"/>
</dbReference>
<dbReference type="InterPro" id="IPR036097">
    <property type="entry name" value="HisK_dim/P_sf"/>
</dbReference>
<dbReference type="RefSeq" id="WP_151149086.1">
    <property type="nucleotide sequence ID" value="NZ_WAIE01000001.1"/>
</dbReference>
<dbReference type="FunFam" id="1.10.287.130:FF:000001">
    <property type="entry name" value="Two-component sensor histidine kinase"/>
    <property type="match status" value="1"/>
</dbReference>
<evidence type="ECO:0000259" key="11">
    <source>
        <dbReference type="PROSITE" id="PS50885"/>
    </source>
</evidence>
<dbReference type="CDD" id="cd06225">
    <property type="entry name" value="HAMP"/>
    <property type="match status" value="1"/>
</dbReference>
<dbReference type="InterPro" id="IPR050736">
    <property type="entry name" value="Sensor_HK_Regulatory"/>
</dbReference>